<name>A0A8H4GL08_9EURO</name>
<dbReference type="EMBL" id="JAAAPX010000095">
    <property type="protein sequence ID" value="KAF4232109.1"/>
    <property type="molecule type" value="Genomic_DNA"/>
</dbReference>
<reference evidence="3" key="1">
    <citation type="journal article" date="2020" name="bioRxiv">
        <title>Genomic and phenotypic heterogeneity of clinical isolates of the human pathogens Aspergillus fumigatus, Aspergillus lentulus and Aspergillus fumigatiaffinis.</title>
        <authorList>
            <person name="dos Santos R.A.C."/>
            <person name="Steenwyk J.L."/>
            <person name="Rivero-Menendez O."/>
            <person name="Mead M.E."/>
            <person name="Silva L.P."/>
            <person name="Bastos R.W."/>
            <person name="Alastruey-Izquierdo A."/>
            <person name="Goldman G.H."/>
            <person name="Rokas A."/>
        </authorList>
    </citation>
    <scope>NUCLEOTIDE SEQUENCE</scope>
    <source>
        <strain evidence="3">CNM-CM6805</strain>
    </source>
</reference>
<dbReference type="AlphaFoldDB" id="A0A8H4GL08"/>
<feature type="compositionally biased region" description="Basic and acidic residues" evidence="1">
    <location>
        <begin position="79"/>
        <end position="88"/>
    </location>
</feature>
<dbReference type="Proteomes" id="UP000653565">
    <property type="component" value="Unassembled WGS sequence"/>
</dbReference>
<feature type="region of interest" description="Disordered" evidence="1">
    <location>
        <begin position="47"/>
        <end position="66"/>
    </location>
</feature>
<keyword evidence="2" id="KW-1133">Transmembrane helix</keyword>
<evidence type="ECO:0000313" key="4">
    <source>
        <dbReference type="Proteomes" id="UP000653565"/>
    </source>
</evidence>
<comment type="caution">
    <text evidence="3">The sequence shown here is derived from an EMBL/GenBank/DDBJ whole genome shotgun (WGS) entry which is preliminary data.</text>
</comment>
<feature type="region of interest" description="Disordered" evidence="1">
    <location>
        <begin position="1"/>
        <end position="23"/>
    </location>
</feature>
<keyword evidence="2" id="KW-0812">Transmembrane</keyword>
<feature type="transmembrane region" description="Helical" evidence="2">
    <location>
        <begin position="313"/>
        <end position="335"/>
    </location>
</feature>
<keyword evidence="4" id="KW-1185">Reference proteome</keyword>
<sequence>MQRFSYLQNWRRPSQADKPHDPVLTTEDEQFLQSVTAQPTEAEAALSLNGDENVRPPVDASNTEAYNIPLPISPVEEFKELGEEERRASNAGVVRTDSKLSHVESTSPPDKKKGPWYWLRRRGTSWKKKDKEATAPAEPNASQALQSSDPANSEAKQETDDMTEILERLNLAADNNRVFSISDETQELLRKFTLIFKDLINGVPTAYHDLEMLLSNGNKQLQQTYSQLPGFLQKLIEKLPERWTETLAPEVLAAASERASRSGLNVENVGKAAAAANKMGIKVPSLKELVGKPAAIVGMLRSIMAFLRARFPAVLGMNVLWSLALFILLFVLWYCHKRGREVRLENERLVTEEEISRLNEDSTDGRIRPTETLVTTAAPGAPVAEIREGRTGREHPYFCTEANKVKINLIYVAKVPAEADTQS</sequence>
<feature type="compositionally biased region" description="Polar residues" evidence="1">
    <location>
        <begin position="140"/>
        <end position="151"/>
    </location>
</feature>
<accession>A0A8H4GL08</accession>
<organism evidence="3 4">
    <name type="scientific">Aspergillus fumigatiaffinis</name>
    <dbReference type="NCBI Taxonomy" id="340414"/>
    <lineage>
        <taxon>Eukaryota</taxon>
        <taxon>Fungi</taxon>
        <taxon>Dikarya</taxon>
        <taxon>Ascomycota</taxon>
        <taxon>Pezizomycotina</taxon>
        <taxon>Eurotiomycetes</taxon>
        <taxon>Eurotiomycetidae</taxon>
        <taxon>Eurotiales</taxon>
        <taxon>Aspergillaceae</taxon>
        <taxon>Aspergillus</taxon>
        <taxon>Aspergillus subgen. Fumigati</taxon>
    </lineage>
</organism>
<feature type="region of interest" description="Disordered" evidence="1">
    <location>
        <begin position="79"/>
        <end position="160"/>
    </location>
</feature>
<reference evidence="3" key="2">
    <citation type="submission" date="2020-04" db="EMBL/GenBank/DDBJ databases">
        <authorList>
            <person name="Santos R.A.C."/>
            <person name="Steenwyk J.L."/>
            <person name="Rivero-Menendez O."/>
            <person name="Mead M.E."/>
            <person name="Silva L.P."/>
            <person name="Bastos R.W."/>
            <person name="Alastruey-Izquierdo A."/>
            <person name="Goldman G.H."/>
            <person name="Rokas A."/>
        </authorList>
    </citation>
    <scope>NUCLEOTIDE SEQUENCE</scope>
    <source>
        <strain evidence="3">CNM-CM6805</strain>
    </source>
</reference>
<dbReference type="OrthoDB" id="5398191at2759"/>
<gene>
    <name evidence="3" type="ORF">CNMCM6805_010160</name>
</gene>
<evidence type="ECO:0000256" key="1">
    <source>
        <dbReference type="SAM" id="MobiDB-lite"/>
    </source>
</evidence>
<protein>
    <submittedName>
        <fullName evidence="3">Uncharacterized protein</fullName>
    </submittedName>
</protein>
<evidence type="ECO:0000313" key="3">
    <source>
        <dbReference type="EMBL" id="KAF4232109.1"/>
    </source>
</evidence>
<keyword evidence="2" id="KW-0472">Membrane</keyword>
<evidence type="ECO:0000256" key="2">
    <source>
        <dbReference type="SAM" id="Phobius"/>
    </source>
</evidence>
<feature type="compositionally biased region" description="Polar residues" evidence="1">
    <location>
        <begin position="1"/>
        <end position="12"/>
    </location>
</feature>
<proteinExistence type="predicted"/>